<dbReference type="InterPro" id="IPR006683">
    <property type="entry name" value="Thioestr_dom"/>
</dbReference>
<dbReference type="NCBIfam" id="TIGR00369">
    <property type="entry name" value="unchar_dom_1"/>
    <property type="match status" value="1"/>
</dbReference>
<accession>A0A3M0A273</accession>
<dbReference type="GO" id="GO:0005829">
    <property type="term" value="C:cytosol"/>
    <property type="evidence" value="ECO:0007669"/>
    <property type="project" value="TreeGrafter"/>
</dbReference>
<dbReference type="EMBL" id="REFJ01000005">
    <property type="protein sequence ID" value="RMA78930.1"/>
    <property type="molecule type" value="Genomic_DNA"/>
</dbReference>
<dbReference type="Gene3D" id="3.10.129.10">
    <property type="entry name" value="Hotdog Thioesterase"/>
    <property type="match status" value="1"/>
</dbReference>
<dbReference type="CDD" id="cd03443">
    <property type="entry name" value="PaaI_thioesterase"/>
    <property type="match status" value="1"/>
</dbReference>
<dbReference type="Proteomes" id="UP000267187">
    <property type="component" value="Unassembled WGS sequence"/>
</dbReference>
<evidence type="ECO:0000259" key="2">
    <source>
        <dbReference type="Pfam" id="PF03061"/>
    </source>
</evidence>
<evidence type="ECO:0000256" key="1">
    <source>
        <dbReference type="ARBA" id="ARBA00022801"/>
    </source>
</evidence>
<sequence>MKINYTQLMKAVIPTIRHCEVLGISTVEASAGKLKLAMPWKEDMLGDRDREIIHGGALTTLLDTTCGFASASALDPWGLAPTLDLRIDYMRPAEPRKTVFGFAEVYRKTTNVIFTRGIAFHEGEEDEPIAHCTATFMQLDKTASAGLEEWLRQFEVEEV</sequence>
<evidence type="ECO:0000313" key="3">
    <source>
        <dbReference type="EMBL" id="RMA78930.1"/>
    </source>
</evidence>
<dbReference type="OrthoDB" id="9813158at2"/>
<dbReference type="PANTHER" id="PTHR43240:SF7">
    <property type="entry name" value="BLR7284 PROTEIN"/>
    <property type="match status" value="1"/>
</dbReference>
<gene>
    <name evidence="3" type="ORF">DFR27_2271</name>
</gene>
<reference evidence="3 4" key="1">
    <citation type="submission" date="2018-10" db="EMBL/GenBank/DDBJ databases">
        <title>Genomic Encyclopedia of Type Strains, Phase IV (KMG-IV): sequencing the most valuable type-strain genomes for metagenomic binning, comparative biology and taxonomic classification.</title>
        <authorList>
            <person name="Goeker M."/>
        </authorList>
    </citation>
    <scope>NUCLEOTIDE SEQUENCE [LARGE SCALE GENOMIC DNA]</scope>
    <source>
        <strain evidence="3 4">DSM 25080</strain>
    </source>
</reference>
<dbReference type="SUPFAM" id="SSF54637">
    <property type="entry name" value="Thioesterase/thiol ester dehydrase-isomerase"/>
    <property type="match status" value="1"/>
</dbReference>
<proteinExistence type="predicted"/>
<dbReference type="Pfam" id="PF03061">
    <property type="entry name" value="4HBT"/>
    <property type="match status" value="1"/>
</dbReference>
<dbReference type="InterPro" id="IPR003736">
    <property type="entry name" value="PAAI_dom"/>
</dbReference>
<organism evidence="3 4">
    <name type="scientific">Umboniibacter marinipuniceus</name>
    <dbReference type="NCBI Taxonomy" id="569599"/>
    <lineage>
        <taxon>Bacteria</taxon>
        <taxon>Pseudomonadati</taxon>
        <taxon>Pseudomonadota</taxon>
        <taxon>Gammaproteobacteria</taxon>
        <taxon>Cellvibrionales</taxon>
        <taxon>Cellvibrionaceae</taxon>
        <taxon>Umboniibacter</taxon>
    </lineage>
</organism>
<dbReference type="GO" id="GO:0061522">
    <property type="term" value="F:1,4-dihydroxy-2-naphthoyl-CoA thioesterase activity"/>
    <property type="evidence" value="ECO:0007669"/>
    <property type="project" value="TreeGrafter"/>
</dbReference>
<feature type="domain" description="Thioesterase" evidence="2">
    <location>
        <begin position="52"/>
        <end position="124"/>
    </location>
</feature>
<evidence type="ECO:0000313" key="4">
    <source>
        <dbReference type="Proteomes" id="UP000267187"/>
    </source>
</evidence>
<dbReference type="PANTHER" id="PTHR43240">
    <property type="entry name" value="1,4-DIHYDROXY-2-NAPHTHOYL-COA THIOESTERASE 1"/>
    <property type="match status" value="1"/>
</dbReference>
<keyword evidence="1" id="KW-0378">Hydrolase</keyword>
<dbReference type="RefSeq" id="WP_121877562.1">
    <property type="nucleotide sequence ID" value="NZ_REFJ01000005.1"/>
</dbReference>
<dbReference type="InterPro" id="IPR029069">
    <property type="entry name" value="HotDog_dom_sf"/>
</dbReference>
<dbReference type="AlphaFoldDB" id="A0A3M0A273"/>
<protein>
    <submittedName>
        <fullName evidence="3">Uncharacterized protein (TIGR00369 family)</fullName>
    </submittedName>
</protein>
<comment type="caution">
    <text evidence="3">The sequence shown here is derived from an EMBL/GenBank/DDBJ whole genome shotgun (WGS) entry which is preliminary data.</text>
</comment>
<name>A0A3M0A273_9GAMM</name>
<keyword evidence="4" id="KW-1185">Reference proteome</keyword>